<name>A0A179DCV7_9SPHI</name>
<feature type="domain" description="Rieske" evidence="5">
    <location>
        <begin position="68"/>
        <end position="139"/>
    </location>
</feature>
<keyword evidence="2" id="KW-0479">Metal-binding</keyword>
<dbReference type="InterPro" id="IPR036922">
    <property type="entry name" value="Rieske_2Fe-2S_sf"/>
</dbReference>
<dbReference type="Pfam" id="PF00355">
    <property type="entry name" value="Rieske"/>
    <property type="match status" value="1"/>
</dbReference>
<evidence type="ECO:0000259" key="5">
    <source>
        <dbReference type="PROSITE" id="PS51296"/>
    </source>
</evidence>
<proteinExistence type="predicted"/>
<accession>A0A179DCV7</accession>
<dbReference type="InterPro" id="IPR017941">
    <property type="entry name" value="Rieske_2Fe-2S"/>
</dbReference>
<evidence type="ECO:0000256" key="3">
    <source>
        <dbReference type="ARBA" id="ARBA00023004"/>
    </source>
</evidence>
<sequence>MDRKEFLTAIGMGAASVAVFNCIGCSKSSTEGGPSTPAPTNADFTLDLSSSANLVLNTNGGYIYANGIIVARTTSGNYIAVSQTCRHENTNVIYRSTQNQFYCQRHGATYSDTGVSSGIETNLPLTKYNTQLIGTKLRIYS</sequence>
<reference evidence="6 7" key="1">
    <citation type="submission" date="2016-04" db="EMBL/GenBank/DDBJ databases">
        <authorList>
            <person name="Evans L.H."/>
            <person name="Alamgir A."/>
            <person name="Owens N."/>
            <person name="Weber N.D."/>
            <person name="Virtaneva K."/>
            <person name="Barbian K."/>
            <person name="Babar A."/>
            <person name="Rosenke K."/>
        </authorList>
    </citation>
    <scope>NUCLEOTIDE SEQUENCE [LARGE SCALE GENOMIC DNA]</scope>
    <source>
        <strain evidence="6 7">CCM 8644</strain>
    </source>
</reference>
<organism evidence="6 7">
    <name type="scientific">Pedobacter psychrophilus</name>
    <dbReference type="NCBI Taxonomy" id="1826909"/>
    <lineage>
        <taxon>Bacteria</taxon>
        <taxon>Pseudomonadati</taxon>
        <taxon>Bacteroidota</taxon>
        <taxon>Sphingobacteriia</taxon>
        <taxon>Sphingobacteriales</taxon>
        <taxon>Sphingobacteriaceae</taxon>
        <taxon>Pedobacter</taxon>
    </lineage>
</organism>
<keyword evidence="1" id="KW-0001">2Fe-2S</keyword>
<keyword evidence="7" id="KW-1185">Reference proteome</keyword>
<dbReference type="OrthoDB" id="165343at2"/>
<keyword evidence="3" id="KW-0408">Iron</keyword>
<dbReference type="STRING" id="1826909.A5893_12660"/>
<dbReference type="SUPFAM" id="SSF50022">
    <property type="entry name" value="ISP domain"/>
    <property type="match status" value="1"/>
</dbReference>
<evidence type="ECO:0000256" key="2">
    <source>
        <dbReference type="ARBA" id="ARBA00022723"/>
    </source>
</evidence>
<comment type="caution">
    <text evidence="6">The sequence shown here is derived from an EMBL/GenBank/DDBJ whole genome shotgun (WGS) entry which is preliminary data.</text>
</comment>
<dbReference type="RefSeq" id="WP_068823037.1">
    <property type="nucleotide sequence ID" value="NZ_LWHJ01000029.1"/>
</dbReference>
<evidence type="ECO:0000313" key="6">
    <source>
        <dbReference type="EMBL" id="OAQ38886.1"/>
    </source>
</evidence>
<dbReference type="PROSITE" id="PS51296">
    <property type="entry name" value="RIESKE"/>
    <property type="match status" value="1"/>
</dbReference>
<dbReference type="GO" id="GO:0046872">
    <property type="term" value="F:metal ion binding"/>
    <property type="evidence" value="ECO:0007669"/>
    <property type="project" value="UniProtKB-KW"/>
</dbReference>
<dbReference type="AlphaFoldDB" id="A0A179DCV7"/>
<reference evidence="6 7" key="2">
    <citation type="submission" date="2016-06" db="EMBL/GenBank/DDBJ databases">
        <title>Pedobacter psychrophilus sp. nov., isolated from Antarctic fragmentary rock.</title>
        <authorList>
            <person name="Svec P."/>
        </authorList>
    </citation>
    <scope>NUCLEOTIDE SEQUENCE [LARGE SCALE GENOMIC DNA]</scope>
    <source>
        <strain evidence="6 7">CCM 8644</strain>
    </source>
</reference>
<dbReference type="Proteomes" id="UP000078459">
    <property type="component" value="Unassembled WGS sequence"/>
</dbReference>
<evidence type="ECO:0000256" key="1">
    <source>
        <dbReference type="ARBA" id="ARBA00022714"/>
    </source>
</evidence>
<protein>
    <submittedName>
        <fullName evidence="6">(2Fe-2S)-binding protein</fullName>
    </submittedName>
</protein>
<dbReference type="Gene3D" id="2.102.10.10">
    <property type="entry name" value="Rieske [2Fe-2S] iron-sulphur domain"/>
    <property type="match status" value="1"/>
</dbReference>
<evidence type="ECO:0000256" key="4">
    <source>
        <dbReference type="ARBA" id="ARBA00023014"/>
    </source>
</evidence>
<dbReference type="EMBL" id="LWHJ01000029">
    <property type="protein sequence ID" value="OAQ38886.1"/>
    <property type="molecule type" value="Genomic_DNA"/>
</dbReference>
<evidence type="ECO:0000313" key="7">
    <source>
        <dbReference type="Proteomes" id="UP000078459"/>
    </source>
</evidence>
<gene>
    <name evidence="6" type="ORF">A5893_12660</name>
</gene>
<dbReference type="GO" id="GO:0051537">
    <property type="term" value="F:2 iron, 2 sulfur cluster binding"/>
    <property type="evidence" value="ECO:0007669"/>
    <property type="project" value="UniProtKB-KW"/>
</dbReference>
<keyword evidence="4" id="KW-0411">Iron-sulfur</keyword>